<proteinExistence type="predicted"/>
<dbReference type="AlphaFoldDB" id="A6NVY8"/>
<organism evidence="1 2">
    <name type="scientific">Pseudoflavonifractor capillosus ATCC 29799</name>
    <dbReference type="NCBI Taxonomy" id="411467"/>
    <lineage>
        <taxon>Bacteria</taxon>
        <taxon>Bacillati</taxon>
        <taxon>Bacillota</taxon>
        <taxon>Clostridia</taxon>
        <taxon>Eubacteriales</taxon>
        <taxon>Oscillospiraceae</taxon>
        <taxon>Pseudoflavonifractor</taxon>
    </lineage>
</organism>
<reference evidence="1 2" key="1">
    <citation type="submission" date="2007-04" db="EMBL/GenBank/DDBJ databases">
        <authorList>
            <person name="Fulton L."/>
            <person name="Clifton S."/>
            <person name="Fulton B."/>
            <person name="Xu J."/>
            <person name="Minx P."/>
            <person name="Pepin K.H."/>
            <person name="Johnson M."/>
            <person name="Thiruvilangam P."/>
            <person name="Bhonagiri V."/>
            <person name="Nash W.E."/>
            <person name="Mardis E.R."/>
            <person name="Wilson R.K."/>
        </authorList>
    </citation>
    <scope>NUCLEOTIDE SEQUENCE [LARGE SCALE GENOMIC DNA]</scope>
    <source>
        <strain evidence="1 2">ATCC 29799</strain>
    </source>
</reference>
<dbReference type="STRING" id="411467.BACCAP_02381"/>
<dbReference type="Proteomes" id="UP000003639">
    <property type="component" value="Unassembled WGS sequence"/>
</dbReference>
<accession>A6NVY8</accession>
<gene>
    <name evidence="1" type="ORF">BACCAP_02381</name>
</gene>
<evidence type="ECO:0000313" key="2">
    <source>
        <dbReference type="Proteomes" id="UP000003639"/>
    </source>
</evidence>
<sequence length="37" mass="3957">MCVLFQRGESYNFDKVEGEEGIFGGNSDGQGAECGIL</sequence>
<comment type="caution">
    <text evidence="1">The sequence shown here is derived from an EMBL/GenBank/DDBJ whole genome shotgun (WGS) entry which is preliminary data.</text>
</comment>
<name>A6NVY8_9FIRM</name>
<reference evidence="1 2" key="2">
    <citation type="submission" date="2007-06" db="EMBL/GenBank/DDBJ databases">
        <title>Draft genome sequence of Pseudoflavonifractor capillosus ATCC 29799.</title>
        <authorList>
            <person name="Sudarsanam P."/>
            <person name="Ley R."/>
            <person name="Guruge J."/>
            <person name="Turnbaugh P.J."/>
            <person name="Mahowald M."/>
            <person name="Liep D."/>
            <person name="Gordon J."/>
        </authorList>
    </citation>
    <scope>NUCLEOTIDE SEQUENCE [LARGE SCALE GENOMIC DNA]</scope>
    <source>
        <strain evidence="1 2">ATCC 29799</strain>
    </source>
</reference>
<protein>
    <submittedName>
        <fullName evidence="1">Uncharacterized protein</fullName>
    </submittedName>
</protein>
<dbReference type="EMBL" id="AAXG02000015">
    <property type="protein sequence ID" value="EDM99645.1"/>
    <property type="molecule type" value="Genomic_DNA"/>
</dbReference>
<keyword evidence="2" id="KW-1185">Reference proteome</keyword>
<evidence type="ECO:0000313" key="1">
    <source>
        <dbReference type="EMBL" id="EDM99645.1"/>
    </source>
</evidence>